<dbReference type="PROSITE" id="PS51273">
    <property type="entry name" value="GATASE_TYPE_1"/>
    <property type="match status" value="1"/>
</dbReference>
<dbReference type="PANTHER" id="PTHR43235:SF1">
    <property type="entry name" value="GLUTAMINE AMIDOTRANSFERASE PB2B2.05-RELATED"/>
    <property type="match status" value="1"/>
</dbReference>
<accession>A0A2M7TFB0</accession>
<dbReference type="InterPro" id="IPR011697">
    <property type="entry name" value="Peptidase_C26"/>
</dbReference>
<dbReference type="Pfam" id="PF07722">
    <property type="entry name" value="Peptidase_C26"/>
    <property type="match status" value="1"/>
</dbReference>
<organism evidence="1 2">
    <name type="scientific">candidate division WWE3 bacterium CG_4_10_14_0_2_um_filter_41_14</name>
    <dbReference type="NCBI Taxonomy" id="1975072"/>
    <lineage>
        <taxon>Bacteria</taxon>
        <taxon>Katanobacteria</taxon>
    </lineage>
</organism>
<evidence type="ECO:0000313" key="2">
    <source>
        <dbReference type="Proteomes" id="UP000228920"/>
    </source>
</evidence>
<gene>
    <name evidence="1" type="ORF">COY32_06270</name>
</gene>
<dbReference type="EMBL" id="PFNL01000174">
    <property type="protein sequence ID" value="PIZ44531.1"/>
    <property type="molecule type" value="Genomic_DNA"/>
</dbReference>
<name>A0A2M7TFB0_UNCKA</name>
<dbReference type="InterPro" id="IPR044668">
    <property type="entry name" value="PuuD-like"/>
</dbReference>
<dbReference type="PANTHER" id="PTHR43235">
    <property type="entry name" value="GLUTAMINE AMIDOTRANSFERASE PB2B2.05-RELATED"/>
    <property type="match status" value="1"/>
</dbReference>
<dbReference type="GO" id="GO:0005829">
    <property type="term" value="C:cytosol"/>
    <property type="evidence" value="ECO:0007669"/>
    <property type="project" value="TreeGrafter"/>
</dbReference>
<reference evidence="2" key="1">
    <citation type="submission" date="2017-09" db="EMBL/GenBank/DDBJ databases">
        <title>Depth-based differentiation of microbial function through sediment-hosted aquifers and enrichment of novel symbionts in the deep terrestrial subsurface.</title>
        <authorList>
            <person name="Probst A.J."/>
            <person name="Ladd B."/>
            <person name="Jarett J.K."/>
            <person name="Geller-Mcgrath D.E."/>
            <person name="Sieber C.M.K."/>
            <person name="Emerson J.B."/>
            <person name="Anantharaman K."/>
            <person name="Thomas B.C."/>
            <person name="Malmstrom R."/>
            <person name="Stieglmeier M."/>
            <person name="Klingl A."/>
            <person name="Woyke T."/>
            <person name="Ryan C.M."/>
            <person name="Banfield J.F."/>
        </authorList>
    </citation>
    <scope>NUCLEOTIDE SEQUENCE [LARGE SCALE GENOMIC DNA]</scope>
</reference>
<dbReference type="InterPro" id="IPR029062">
    <property type="entry name" value="Class_I_gatase-like"/>
</dbReference>
<dbReference type="Gene3D" id="3.40.50.880">
    <property type="match status" value="1"/>
</dbReference>
<dbReference type="AlphaFoldDB" id="A0A2M7TFB0"/>
<proteinExistence type="predicted"/>
<dbReference type="GO" id="GO:0033969">
    <property type="term" value="F:gamma-glutamyl-gamma-aminobutyrate hydrolase activity"/>
    <property type="evidence" value="ECO:0007669"/>
    <property type="project" value="TreeGrafter"/>
</dbReference>
<sequence>MNFVLIPLSVGTPDTLKSQMHIVRRSYQSHLISRDLTPLFITTLFTKEMINAAYLLSNGMLLMGGIDINPKTYNQKLHNKTERISTKLDELEITLAKKAFSDSKPILGICRGSQILNVALGGTLYQHLLDVYGVDHSVETYEELGKNKTKINILPNTNLLDIAKTKTAAVLCGHHQSVNNLGRGLRVCAQDKNGVVEAIEGVKPAQFAIGIQAHIEMQHTKFTHSVFNEFAKYVKAFA</sequence>
<dbReference type="GO" id="GO:0006598">
    <property type="term" value="P:polyamine catabolic process"/>
    <property type="evidence" value="ECO:0007669"/>
    <property type="project" value="TreeGrafter"/>
</dbReference>
<protein>
    <submittedName>
        <fullName evidence="1">Uncharacterized protein</fullName>
    </submittedName>
</protein>
<comment type="caution">
    <text evidence="1">The sequence shown here is derived from an EMBL/GenBank/DDBJ whole genome shotgun (WGS) entry which is preliminary data.</text>
</comment>
<dbReference type="Proteomes" id="UP000228920">
    <property type="component" value="Unassembled WGS sequence"/>
</dbReference>
<dbReference type="SUPFAM" id="SSF52317">
    <property type="entry name" value="Class I glutamine amidotransferase-like"/>
    <property type="match status" value="1"/>
</dbReference>
<evidence type="ECO:0000313" key="1">
    <source>
        <dbReference type="EMBL" id="PIZ44531.1"/>
    </source>
</evidence>